<dbReference type="EMBL" id="GAIX01002801">
    <property type="protein sequence ID" value="JAA89759.1"/>
    <property type="molecule type" value="Transcribed_RNA"/>
</dbReference>
<reference evidence="2" key="2">
    <citation type="submission" date="2013-05" db="EMBL/GenBank/DDBJ databases">
        <authorList>
            <person name="Carter J.-M."/>
            <person name="Baker S.C."/>
            <person name="Pink R."/>
            <person name="Carter D.R.F."/>
            <person name="Collins A."/>
            <person name="Tomlin J."/>
            <person name="Gibbs M."/>
            <person name="Breuker C.J."/>
        </authorList>
    </citation>
    <scope>NUCLEOTIDE SEQUENCE</scope>
    <source>
        <tissue evidence="2">Ovary</tissue>
    </source>
</reference>
<accession>S4PFP2</accession>
<reference evidence="2" key="1">
    <citation type="journal article" date="2013" name="BMC Genomics">
        <title>Unscrambling butterfly oogenesis.</title>
        <authorList>
            <person name="Carter J.M."/>
            <person name="Baker S.C."/>
            <person name="Pink R."/>
            <person name="Carter D.R."/>
            <person name="Collins A."/>
            <person name="Tomlin J."/>
            <person name="Gibbs M."/>
            <person name="Breuker C.J."/>
        </authorList>
    </citation>
    <scope>NUCLEOTIDE SEQUENCE</scope>
    <source>
        <tissue evidence="2">Ovary</tissue>
    </source>
</reference>
<keyword evidence="1" id="KW-0472">Membrane</keyword>
<keyword evidence="1" id="KW-0812">Transmembrane</keyword>
<feature type="transmembrane region" description="Helical" evidence="1">
    <location>
        <begin position="12"/>
        <end position="32"/>
    </location>
</feature>
<sequence>MSFRVSNNFFNNIQFCLIGTFLLLVGLSVSVFDVSFEVVSNCEFAIKTLHIGFLISSFSVGLLERLNDDCDDISVIVAFDSYDI</sequence>
<protein>
    <submittedName>
        <fullName evidence="2">Uncharacterized protein</fullName>
    </submittedName>
</protein>
<name>S4PFP2_9NEOP</name>
<organism evidence="2">
    <name type="scientific">Pararge aegeria</name>
    <name type="common">speckled wood butterfly</name>
    <dbReference type="NCBI Taxonomy" id="116150"/>
    <lineage>
        <taxon>Eukaryota</taxon>
        <taxon>Metazoa</taxon>
        <taxon>Ecdysozoa</taxon>
        <taxon>Arthropoda</taxon>
        <taxon>Hexapoda</taxon>
        <taxon>Insecta</taxon>
        <taxon>Pterygota</taxon>
        <taxon>Neoptera</taxon>
        <taxon>Endopterygota</taxon>
        <taxon>Lepidoptera</taxon>
        <taxon>Glossata</taxon>
        <taxon>Ditrysia</taxon>
        <taxon>Papilionoidea</taxon>
        <taxon>Nymphalidae</taxon>
        <taxon>Satyrinae</taxon>
        <taxon>Satyrini</taxon>
        <taxon>Parargina</taxon>
        <taxon>Pararge</taxon>
    </lineage>
</organism>
<keyword evidence="1" id="KW-1133">Transmembrane helix</keyword>
<evidence type="ECO:0000256" key="1">
    <source>
        <dbReference type="SAM" id="Phobius"/>
    </source>
</evidence>
<feature type="non-terminal residue" evidence="2">
    <location>
        <position position="84"/>
    </location>
</feature>
<evidence type="ECO:0000313" key="2">
    <source>
        <dbReference type="EMBL" id="JAA89759.1"/>
    </source>
</evidence>
<proteinExistence type="predicted"/>
<dbReference type="AlphaFoldDB" id="S4PFP2"/>